<keyword evidence="2" id="KW-1185">Reference proteome</keyword>
<accession>A0A284RGP0</accession>
<dbReference type="AlphaFoldDB" id="A0A284RGP0"/>
<sequence>MEEACTGIMRLPQELVATIIQENQKDKMTLRSCSLVTHSWTYPSQGPLFSRISFNRDHLSGNNDRFIERFRLLISVRPLLATLVRAVEISLVLDAQLLTYTLQQLVNLECISLNLCQSHWHELSQSMQDTLHDAFRSPQITSVELQDGHFLRSADFSALIGTNPHLKQLSLSSISCEDLGVDQGTHESSLRLSSLALSLDDGSCLNLVRVLHASVSLSNLQCLSVLTTRPEYLAAHASTIEEILRQLNGRPLERLVMNVCLGEPLSGVLDASRLRSIHIKLWWIRPEQHTKPDEWLRWLSDSLKELTRVEEITLEIFYASSLTAYNEWAALDAALERMLSLKRIYVNLDIYDSVSGRWRLLKEYPGTVREDMRSVLPTVASRGLLDVEIAANYPG</sequence>
<dbReference type="OrthoDB" id="2745898at2759"/>
<evidence type="ECO:0000313" key="2">
    <source>
        <dbReference type="Proteomes" id="UP000219338"/>
    </source>
</evidence>
<proteinExistence type="predicted"/>
<dbReference type="EMBL" id="FUEG01000008">
    <property type="protein sequence ID" value="SJL07925.1"/>
    <property type="molecule type" value="Genomic_DNA"/>
</dbReference>
<dbReference type="Proteomes" id="UP000219338">
    <property type="component" value="Unassembled WGS sequence"/>
</dbReference>
<reference evidence="2" key="1">
    <citation type="journal article" date="2017" name="Nat. Ecol. Evol.">
        <title>Genome expansion and lineage-specific genetic innovations in the forest pathogenic fungi Armillaria.</title>
        <authorList>
            <person name="Sipos G."/>
            <person name="Prasanna A.N."/>
            <person name="Walter M.C."/>
            <person name="O'Connor E."/>
            <person name="Balint B."/>
            <person name="Krizsan K."/>
            <person name="Kiss B."/>
            <person name="Hess J."/>
            <person name="Varga T."/>
            <person name="Slot J."/>
            <person name="Riley R."/>
            <person name="Boka B."/>
            <person name="Rigling D."/>
            <person name="Barry K."/>
            <person name="Lee J."/>
            <person name="Mihaltcheva S."/>
            <person name="LaButti K."/>
            <person name="Lipzen A."/>
            <person name="Waldron R."/>
            <person name="Moloney N.M."/>
            <person name="Sperisen C."/>
            <person name="Kredics L."/>
            <person name="Vagvoelgyi C."/>
            <person name="Patrignani A."/>
            <person name="Fitzpatrick D."/>
            <person name="Nagy I."/>
            <person name="Doyle S."/>
            <person name="Anderson J.B."/>
            <person name="Grigoriev I.V."/>
            <person name="Gueldener U."/>
            <person name="Muensterkoetter M."/>
            <person name="Nagy L.G."/>
        </authorList>
    </citation>
    <scope>NUCLEOTIDE SEQUENCE [LARGE SCALE GENOMIC DNA]</scope>
    <source>
        <strain evidence="2">C18/9</strain>
    </source>
</reference>
<dbReference type="OMA" id="SHWHELS"/>
<organism evidence="1 2">
    <name type="scientific">Armillaria ostoyae</name>
    <name type="common">Armillaria root rot fungus</name>
    <dbReference type="NCBI Taxonomy" id="47428"/>
    <lineage>
        <taxon>Eukaryota</taxon>
        <taxon>Fungi</taxon>
        <taxon>Dikarya</taxon>
        <taxon>Basidiomycota</taxon>
        <taxon>Agaricomycotina</taxon>
        <taxon>Agaricomycetes</taxon>
        <taxon>Agaricomycetidae</taxon>
        <taxon>Agaricales</taxon>
        <taxon>Marasmiineae</taxon>
        <taxon>Physalacriaceae</taxon>
        <taxon>Armillaria</taxon>
    </lineage>
</organism>
<evidence type="ECO:0008006" key="3">
    <source>
        <dbReference type="Google" id="ProtNLM"/>
    </source>
</evidence>
<gene>
    <name evidence="1" type="ORF">ARMOST_11283</name>
</gene>
<name>A0A284RGP0_ARMOS</name>
<protein>
    <recommendedName>
        <fullName evidence="3">F-box domain-containing protein</fullName>
    </recommendedName>
</protein>
<evidence type="ECO:0000313" key="1">
    <source>
        <dbReference type="EMBL" id="SJL07925.1"/>
    </source>
</evidence>